<dbReference type="InterPro" id="IPR001972">
    <property type="entry name" value="Stomatin_HflK_fam"/>
</dbReference>
<keyword evidence="3" id="KW-0812">Transmembrane</keyword>
<proteinExistence type="inferred from homology"/>
<comment type="subcellular location">
    <subcellularLocation>
        <location evidence="1">Membrane</location>
        <topology evidence="1">Single-pass membrane protein</topology>
    </subcellularLocation>
</comment>
<evidence type="ECO:0000313" key="5">
    <source>
        <dbReference type="EMBL" id="GLS73819.1"/>
    </source>
</evidence>
<evidence type="ECO:0000256" key="1">
    <source>
        <dbReference type="ARBA" id="ARBA00004167"/>
    </source>
</evidence>
<organism evidence="5 6">
    <name type="scientific">Methylobacterium tardum</name>
    <dbReference type="NCBI Taxonomy" id="374432"/>
    <lineage>
        <taxon>Bacteria</taxon>
        <taxon>Pseudomonadati</taxon>
        <taxon>Pseudomonadota</taxon>
        <taxon>Alphaproteobacteria</taxon>
        <taxon>Hyphomicrobiales</taxon>
        <taxon>Methylobacteriaceae</taxon>
        <taxon>Methylobacterium</taxon>
    </lineage>
</organism>
<evidence type="ECO:0000256" key="3">
    <source>
        <dbReference type="SAM" id="Phobius"/>
    </source>
</evidence>
<feature type="domain" description="Band 7" evidence="4">
    <location>
        <begin position="103"/>
        <end position="260"/>
    </location>
</feature>
<dbReference type="Gene3D" id="6.10.250.2090">
    <property type="match status" value="1"/>
</dbReference>
<dbReference type="AlphaFoldDB" id="A0AA37TMT5"/>
<sequence length="340" mass="37410">MRCHVRGQQSDLDPFIEGLVAASEAHAQAWFDMDVAHDKPFGKTDNAAREWLTVCKRLLAAPVPRVQRGPMLLSLPPHRLWGHGMDYAIVAAIAAVVMGLALKTLGINQEYERAVLFRLGRLGTTKGPGWYWLIPFVDRVVKVDTRTITVQLETQETITRDGVAVKVNAVLWYRAVDPARVVTAVESWRSAIIQAAETGMRDAIGQSDLDQMLKDRVAINKRLLELLSTAAERWGIEIDAVEIKDVDIPEQMQRAIAREAEAIREKRARIIKAEGENEAAQKLAEAAAMIATAPGALELRRLQTLTEIGVEHNSTIIAMLPVELLHAAGRIAGLSTGSAE</sequence>
<feature type="transmembrane region" description="Helical" evidence="3">
    <location>
        <begin position="80"/>
        <end position="102"/>
    </location>
</feature>
<protein>
    <recommendedName>
        <fullName evidence="4">Band 7 domain-containing protein</fullName>
    </recommendedName>
</protein>
<dbReference type="PANTHER" id="PTHR10264">
    <property type="entry name" value="BAND 7 PROTEIN-RELATED"/>
    <property type="match status" value="1"/>
</dbReference>
<dbReference type="InterPro" id="IPR036013">
    <property type="entry name" value="Band_7/SPFH_dom_sf"/>
</dbReference>
<evidence type="ECO:0000256" key="2">
    <source>
        <dbReference type="ARBA" id="ARBA00008164"/>
    </source>
</evidence>
<keyword evidence="3" id="KW-1133">Transmembrane helix</keyword>
<dbReference type="GO" id="GO:0005886">
    <property type="term" value="C:plasma membrane"/>
    <property type="evidence" value="ECO:0007669"/>
    <property type="project" value="InterPro"/>
</dbReference>
<dbReference type="GO" id="GO:0098552">
    <property type="term" value="C:side of membrane"/>
    <property type="evidence" value="ECO:0007669"/>
    <property type="project" value="UniProtKB-ARBA"/>
</dbReference>
<dbReference type="EMBL" id="BSPL01000031">
    <property type="protein sequence ID" value="GLS73819.1"/>
    <property type="molecule type" value="Genomic_DNA"/>
</dbReference>
<evidence type="ECO:0000313" key="6">
    <source>
        <dbReference type="Proteomes" id="UP001157440"/>
    </source>
</evidence>
<dbReference type="PANTHER" id="PTHR10264:SF19">
    <property type="entry name" value="AT06885P-RELATED"/>
    <property type="match status" value="1"/>
</dbReference>
<reference evidence="6" key="1">
    <citation type="journal article" date="2019" name="Int. J. Syst. Evol. Microbiol.">
        <title>The Global Catalogue of Microorganisms (GCM) 10K type strain sequencing project: providing services to taxonomists for standard genome sequencing and annotation.</title>
        <authorList>
            <consortium name="The Broad Institute Genomics Platform"/>
            <consortium name="The Broad Institute Genome Sequencing Center for Infectious Disease"/>
            <person name="Wu L."/>
            <person name="Ma J."/>
        </authorList>
    </citation>
    <scope>NUCLEOTIDE SEQUENCE [LARGE SCALE GENOMIC DNA]</scope>
    <source>
        <strain evidence="6">NBRC 103632</strain>
    </source>
</reference>
<evidence type="ECO:0000259" key="4">
    <source>
        <dbReference type="SMART" id="SM00244"/>
    </source>
</evidence>
<dbReference type="PRINTS" id="PR00721">
    <property type="entry name" value="STOMATIN"/>
</dbReference>
<dbReference type="FunFam" id="3.30.479.30:FF:000004">
    <property type="entry name" value="Putative membrane protease family, stomatin"/>
    <property type="match status" value="1"/>
</dbReference>
<dbReference type="Gene3D" id="3.30.479.30">
    <property type="entry name" value="Band 7 domain"/>
    <property type="match status" value="1"/>
</dbReference>
<dbReference type="InterPro" id="IPR043202">
    <property type="entry name" value="Band-7_stomatin-like"/>
</dbReference>
<comment type="caution">
    <text evidence="5">The sequence shown here is derived from an EMBL/GenBank/DDBJ whole genome shotgun (WGS) entry which is preliminary data.</text>
</comment>
<gene>
    <name evidence="5" type="ORF">GCM10007890_58340</name>
</gene>
<dbReference type="Pfam" id="PF01145">
    <property type="entry name" value="Band_7"/>
    <property type="match status" value="1"/>
</dbReference>
<dbReference type="Proteomes" id="UP001157440">
    <property type="component" value="Unassembled WGS sequence"/>
</dbReference>
<comment type="similarity">
    <text evidence="2">Belongs to the band 7/mec-2 family.</text>
</comment>
<dbReference type="SMART" id="SM00244">
    <property type="entry name" value="PHB"/>
    <property type="match status" value="1"/>
</dbReference>
<name>A0AA37TMT5_9HYPH</name>
<accession>A0AA37TMT5</accession>
<keyword evidence="3" id="KW-0472">Membrane</keyword>
<keyword evidence="6" id="KW-1185">Reference proteome</keyword>
<dbReference type="SUPFAM" id="SSF117892">
    <property type="entry name" value="Band 7/SPFH domain"/>
    <property type="match status" value="1"/>
</dbReference>
<dbReference type="InterPro" id="IPR001107">
    <property type="entry name" value="Band_7"/>
</dbReference>